<dbReference type="InterPro" id="IPR057336">
    <property type="entry name" value="GerAC_N"/>
</dbReference>
<dbReference type="InterPro" id="IPR046953">
    <property type="entry name" value="Spore_GerAC-like_C"/>
</dbReference>
<evidence type="ECO:0000256" key="4">
    <source>
        <dbReference type="ARBA" id="ARBA00022729"/>
    </source>
</evidence>
<sequence>MKRGWIWKGVLILSLLWLPGCGFKDIDRRFFVMAIGIDKSNHANKPYHVTLKLAIPFTKIQPGKTNAYQLVSDDGSTITEAVRHMKSKVDKELDFSQAKIIVIGKAMSAEILQKGTLDWFLRRRDIQSAAYMALGDPTAEDVLNVKTGSERFPGDSLFLSFDQDGTESSFIATEYLFDFHRRVTEKGLDPYMPVIRPMDSAYLIDRVAVFDKKRLKAILSPEETRIFNALTTDFQHFDIETKSKTLQFAIAVQHFKYTYTIDPSAPALHMNIRIVGESEESTETLYKQPWSYYERLAERQSQTRYMHLLQKLQALQVDPVGFGLRYRATRYQRDKDWTAWEAMYPKLTFHAKVQIRIKSSGGIK</sequence>
<dbReference type="InterPro" id="IPR038501">
    <property type="entry name" value="Spore_GerAC_C_sf"/>
</dbReference>
<keyword evidence="5" id="KW-0472">Membrane</keyword>
<dbReference type="NCBIfam" id="TIGR02887">
    <property type="entry name" value="spore_ger_x_C"/>
    <property type="match status" value="1"/>
</dbReference>
<evidence type="ECO:0000256" key="5">
    <source>
        <dbReference type="ARBA" id="ARBA00023136"/>
    </source>
</evidence>
<evidence type="ECO:0000256" key="1">
    <source>
        <dbReference type="ARBA" id="ARBA00004635"/>
    </source>
</evidence>
<name>A0A7X4YN40_9BACL</name>
<protein>
    <submittedName>
        <fullName evidence="10">Ger(X)C family spore germination protein</fullName>
    </submittedName>
</protein>
<comment type="similarity">
    <text evidence="2">Belongs to the GerABKC lipoprotein family.</text>
</comment>
<evidence type="ECO:0000259" key="8">
    <source>
        <dbReference type="Pfam" id="PF05504"/>
    </source>
</evidence>
<evidence type="ECO:0000256" key="7">
    <source>
        <dbReference type="ARBA" id="ARBA00023288"/>
    </source>
</evidence>
<dbReference type="Pfam" id="PF25198">
    <property type="entry name" value="Spore_GerAC_N"/>
    <property type="match status" value="1"/>
</dbReference>
<comment type="caution">
    <text evidence="10">The sequence shown here is derived from an EMBL/GenBank/DDBJ whole genome shotgun (WGS) entry which is preliminary data.</text>
</comment>
<keyword evidence="7" id="KW-0449">Lipoprotein</keyword>
<comment type="subcellular location">
    <subcellularLocation>
        <location evidence="1">Membrane</location>
        <topology evidence="1">Lipid-anchor</topology>
    </subcellularLocation>
</comment>
<dbReference type="GO" id="GO:0009847">
    <property type="term" value="P:spore germination"/>
    <property type="evidence" value="ECO:0007669"/>
    <property type="project" value="InterPro"/>
</dbReference>
<dbReference type="RefSeq" id="WP_161697169.1">
    <property type="nucleotide sequence ID" value="NZ_JAAAMU010000004.1"/>
</dbReference>
<dbReference type="PANTHER" id="PTHR35789">
    <property type="entry name" value="SPORE GERMINATION PROTEIN B3"/>
    <property type="match status" value="1"/>
</dbReference>
<evidence type="ECO:0000313" key="11">
    <source>
        <dbReference type="Proteomes" id="UP000558113"/>
    </source>
</evidence>
<dbReference type="PANTHER" id="PTHR35789:SF1">
    <property type="entry name" value="SPORE GERMINATION PROTEIN B3"/>
    <property type="match status" value="1"/>
</dbReference>
<evidence type="ECO:0000259" key="9">
    <source>
        <dbReference type="Pfam" id="PF25198"/>
    </source>
</evidence>
<dbReference type="AlphaFoldDB" id="A0A7X4YN40"/>
<feature type="domain" description="Spore germination GerAC-like C-terminal" evidence="8">
    <location>
        <begin position="206"/>
        <end position="361"/>
    </location>
</feature>
<dbReference type="Gene3D" id="3.30.300.210">
    <property type="entry name" value="Nutrient germinant receptor protein C, domain 3"/>
    <property type="match status" value="1"/>
</dbReference>
<dbReference type="Proteomes" id="UP000558113">
    <property type="component" value="Unassembled WGS sequence"/>
</dbReference>
<gene>
    <name evidence="10" type="ORF">GT003_10405</name>
</gene>
<proteinExistence type="inferred from homology"/>
<dbReference type="OrthoDB" id="2433998at2"/>
<keyword evidence="6" id="KW-0564">Palmitate</keyword>
<dbReference type="Pfam" id="PF05504">
    <property type="entry name" value="Spore_GerAC"/>
    <property type="match status" value="1"/>
</dbReference>
<dbReference type="GO" id="GO:0016020">
    <property type="term" value="C:membrane"/>
    <property type="evidence" value="ECO:0007669"/>
    <property type="project" value="UniProtKB-SubCell"/>
</dbReference>
<dbReference type="InterPro" id="IPR008844">
    <property type="entry name" value="Spore_GerAC-like"/>
</dbReference>
<keyword evidence="4" id="KW-0732">Signal</keyword>
<evidence type="ECO:0000256" key="2">
    <source>
        <dbReference type="ARBA" id="ARBA00007886"/>
    </source>
</evidence>
<keyword evidence="3" id="KW-0309">Germination</keyword>
<evidence type="ECO:0000313" key="10">
    <source>
        <dbReference type="EMBL" id="NBC69403.1"/>
    </source>
</evidence>
<accession>A0A7X4YN40</accession>
<dbReference type="EMBL" id="JAAAMU010000004">
    <property type="protein sequence ID" value="NBC69403.1"/>
    <property type="molecule type" value="Genomic_DNA"/>
</dbReference>
<feature type="domain" description="Spore germination protein N-terminal" evidence="9">
    <location>
        <begin position="24"/>
        <end position="196"/>
    </location>
</feature>
<evidence type="ECO:0000256" key="3">
    <source>
        <dbReference type="ARBA" id="ARBA00022544"/>
    </source>
</evidence>
<evidence type="ECO:0000256" key="6">
    <source>
        <dbReference type="ARBA" id="ARBA00023139"/>
    </source>
</evidence>
<keyword evidence="11" id="KW-1185">Reference proteome</keyword>
<organism evidence="10 11">
    <name type="scientific">Paenibacillus sacheonensis</name>
    <dbReference type="NCBI Taxonomy" id="742054"/>
    <lineage>
        <taxon>Bacteria</taxon>
        <taxon>Bacillati</taxon>
        <taxon>Bacillota</taxon>
        <taxon>Bacilli</taxon>
        <taxon>Bacillales</taxon>
        <taxon>Paenibacillaceae</taxon>
        <taxon>Paenibacillus</taxon>
    </lineage>
</organism>
<reference evidence="10 11" key="1">
    <citation type="submission" date="2020-01" db="EMBL/GenBank/DDBJ databases">
        <title>Paenibacillus soybeanensis sp. nov. isolated from the nodules of soybean (Glycine max(L.) Merr).</title>
        <authorList>
            <person name="Wang H."/>
        </authorList>
    </citation>
    <scope>NUCLEOTIDE SEQUENCE [LARGE SCALE GENOMIC DNA]</scope>
    <source>
        <strain evidence="10 11">DSM 23054</strain>
    </source>
</reference>